<dbReference type="AlphaFoldDB" id="A0A0S4KHF3"/>
<evidence type="ECO:0000256" key="2">
    <source>
        <dbReference type="ARBA" id="ARBA00022801"/>
    </source>
</evidence>
<dbReference type="OMA" id="IQMVGLE"/>
<gene>
    <name evidence="6" type="ORF">BSAL_58885</name>
</gene>
<dbReference type="PANTHER" id="PTHR12304:SF46">
    <property type="entry name" value="INOSINE-ADENOSINE-GUANOSINE-NUCLEOSIDE HYDROLASE"/>
    <property type="match status" value="1"/>
</dbReference>
<feature type="region of interest" description="Disordered" evidence="4">
    <location>
        <begin position="1"/>
        <end position="24"/>
    </location>
</feature>
<reference evidence="7" key="1">
    <citation type="submission" date="2015-09" db="EMBL/GenBank/DDBJ databases">
        <authorList>
            <consortium name="Pathogen Informatics"/>
        </authorList>
    </citation>
    <scope>NUCLEOTIDE SEQUENCE [LARGE SCALE GENOMIC DNA]</scope>
    <source>
        <strain evidence="7">Lake Konstanz</strain>
    </source>
</reference>
<keyword evidence="3" id="KW-0326">Glycosidase</keyword>
<dbReference type="PANTHER" id="PTHR12304">
    <property type="entry name" value="INOSINE-URIDINE PREFERRING NUCLEOSIDE HYDROLASE"/>
    <property type="match status" value="1"/>
</dbReference>
<dbReference type="OrthoDB" id="432381at2759"/>
<dbReference type="Proteomes" id="UP000051952">
    <property type="component" value="Unassembled WGS sequence"/>
</dbReference>
<dbReference type="GO" id="GO:0005829">
    <property type="term" value="C:cytosol"/>
    <property type="evidence" value="ECO:0007669"/>
    <property type="project" value="TreeGrafter"/>
</dbReference>
<name>A0A0S4KHF3_BODSA</name>
<organism evidence="6 7">
    <name type="scientific">Bodo saltans</name>
    <name type="common">Flagellated protozoan</name>
    <dbReference type="NCBI Taxonomy" id="75058"/>
    <lineage>
        <taxon>Eukaryota</taxon>
        <taxon>Discoba</taxon>
        <taxon>Euglenozoa</taxon>
        <taxon>Kinetoplastea</taxon>
        <taxon>Metakinetoplastina</taxon>
        <taxon>Eubodonida</taxon>
        <taxon>Bodonidae</taxon>
        <taxon>Bodo</taxon>
    </lineage>
</organism>
<dbReference type="SUPFAM" id="SSF53590">
    <property type="entry name" value="Nucleoside hydrolase"/>
    <property type="match status" value="1"/>
</dbReference>
<dbReference type="GO" id="GO:0006152">
    <property type="term" value="P:purine nucleoside catabolic process"/>
    <property type="evidence" value="ECO:0007669"/>
    <property type="project" value="TreeGrafter"/>
</dbReference>
<dbReference type="GO" id="GO:0008477">
    <property type="term" value="F:purine nucleosidase activity"/>
    <property type="evidence" value="ECO:0007669"/>
    <property type="project" value="TreeGrafter"/>
</dbReference>
<sequence length="367" mass="39834">MSRSNSKRPRSEESTSATQPRPVPVVLDHDGGVDDLVALALLLANPSKVELVGVIVLDADCYVNDAYRVSGKLTSTVRRAAAAKRGVHIKPFPILKSTLSHGGHPFPHEWRVDAKKMDDLPSLNVPKWTTGWEADIPTVPNTDANTPGEEAFAQLFLQSPEPISLCVTGPLTNVAYCLKTHGAAFADKVKEVVIMGGAVDVEGNVFLEGPDVKEPGMLAAEWNIYWDAVSAKAVIESPLLKGKVRLFSLDATNHVPVTSAVCQEFGKYNDSLIAQFIGSSWAMCTHLELGGYGKGYYAWDVLTAAHVVDSGLVEFEPNVPITVEIDPTKRSEGQTRRDLTGAHGVDVAMKIDAERFYMMTYEAAQFV</sequence>
<evidence type="ECO:0000256" key="3">
    <source>
        <dbReference type="ARBA" id="ARBA00023295"/>
    </source>
</evidence>
<comment type="similarity">
    <text evidence="1">Belongs to the IUNH family.</text>
</comment>
<evidence type="ECO:0000256" key="4">
    <source>
        <dbReference type="SAM" id="MobiDB-lite"/>
    </source>
</evidence>
<proteinExistence type="inferred from homology"/>
<dbReference type="InterPro" id="IPR036452">
    <property type="entry name" value="Ribo_hydro-like"/>
</dbReference>
<dbReference type="Pfam" id="PF01156">
    <property type="entry name" value="IU_nuc_hydro"/>
    <property type="match status" value="1"/>
</dbReference>
<dbReference type="EMBL" id="CYKH01000236">
    <property type="protein sequence ID" value="CUI12395.1"/>
    <property type="molecule type" value="Genomic_DNA"/>
</dbReference>
<evidence type="ECO:0000256" key="1">
    <source>
        <dbReference type="ARBA" id="ARBA00009176"/>
    </source>
</evidence>
<dbReference type="Gene3D" id="3.90.245.10">
    <property type="entry name" value="Ribonucleoside hydrolase-like"/>
    <property type="match status" value="1"/>
</dbReference>
<keyword evidence="2 6" id="KW-0378">Hydrolase</keyword>
<dbReference type="VEuPathDB" id="TriTrypDB:BSAL_58885"/>
<accession>A0A0S4KHF3</accession>
<evidence type="ECO:0000259" key="5">
    <source>
        <dbReference type="Pfam" id="PF01156"/>
    </source>
</evidence>
<protein>
    <submittedName>
        <fullName evidence="6">Nucleoside hydrolase, putative</fullName>
    </submittedName>
</protein>
<feature type="domain" description="Inosine/uridine-preferring nucleoside hydrolase" evidence="5">
    <location>
        <begin position="25"/>
        <end position="357"/>
    </location>
</feature>
<evidence type="ECO:0000313" key="7">
    <source>
        <dbReference type="Proteomes" id="UP000051952"/>
    </source>
</evidence>
<dbReference type="InterPro" id="IPR001910">
    <property type="entry name" value="Inosine/uridine_hydrolase_dom"/>
</dbReference>
<keyword evidence="7" id="KW-1185">Reference proteome</keyword>
<dbReference type="InterPro" id="IPR023186">
    <property type="entry name" value="IUNH"/>
</dbReference>
<evidence type="ECO:0000313" key="6">
    <source>
        <dbReference type="EMBL" id="CUI12395.1"/>
    </source>
</evidence>